<dbReference type="Pfam" id="PF00004">
    <property type="entry name" value="AAA"/>
    <property type="match status" value="2"/>
</dbReference>
<dbReference type="InterPro" id="IPR011050">
    <property type="entry name" value="Pectin_lyase_fold/virulence"/>
</dbReference>
<evidence type="ECO:0000256" key="1">
    <source>
        <dbReference type="ARBA" id="ARBA00010378"/>
    </source>
</evidence>
<dbReference type="InterPro" id="IPR003593">
    <property type="entry name" value="AAA+_ATPase"/>
</dbReference>
<comment type="caution">
    <text evidence="5">The sequence shown here is derived from an EMBL/GenBank/DDBJ whole genome shotgun (WGS) entry which is preliminary data.</text>
</comment>
<feature type="domain" description="AAA+ ATPase" evidence="4">
    <location>
        <begin position="601"/>
        <end position="742"/>
    </location>
</feature>
<reference evidence="5 6" key="1">
    <citation type="submission" date="2020-08" db="EMBL/GenBank/DDBJ databases">
        <title>Genomic Encyclopedia of Type Strains, Phase III (KMG-III): the genomes of soil and plant-associated and newly described type strains.</title>
        <authorList>
            <person name="Whitman W."/>
        </authorList>
    </citation>
    <scope>NUCLEOTIDE SEQUENCE [LARGE SCALE GENOMIC DNA]</scope>
    <source>
        <strain evidence="5 6">CECT 8305</strain>
    </source>
</reference>
<dbReference type="Proteomes" id="UP000588098">
    <property type="component" value="Unassembled WGS sequence"/>
</dbReference>
<dbReference type="SUPFAM" id="SSF51126">
    <property type="entry name" value="Pectin lyase-like"/>
    <property type="match status" value="3"/>
</dbReference>
<dbReference type="CDD" id="cd00009">
    <property type="entry name" value="AAA"/>
    <property type="match status" value="2"/>
</dbReference>
<proteinExistence type="inferred from homology"/>
<keyword evidence="2" id="KW-0547">Nucleotide-binding</keyword>
<dbReference type="InterPro" id="IPR000641">
    <property type="entry name" value="CbxX/CfxQ"/>
</dbReference>
<dbReference type="InterPro" id="IPR003959">
    <property type="entry name" value="ATPase_AAA_core"/>
</dbReference>
<dbReference type="InterPro" id="IPR012334">
    <property type="entry name" value="Pectin_lyas_fold"/>
</dbReference>
<evidence type="ECO:0000256" key="3">
    <source>
        <dbReference type="ARBA" id="ARBA00022840"/>
    </source>
</evidence>
<protein>
    <submittedName>
        <fullName evidence="5">SpoVK/Ycf46/Vps4 family AAA+-type ATPase</fullName>
    </submittedName>
</protein>
<evidence type="ECO:0000313" key="6">
    <source>
        <dbReference type="Proteomes" id="UP000588098"/>
    </source>
</evidence>
<dbReference type="InterPro" id="IPR050773">
    <property type="entry name" value="CbxX/CfxQ_RuBisCO_ESX"/>
</dbReference>
<organism evidence="5 6">
    <name type="scientific">Streptomyces zagrosensis</name>
    <dbReference type="NCBI Taxonomy" id="1042984"/>
    <lineage>
        <taxon>Bacteria</taxon>
        <taxon>Bacillati</taxon>
        <taxon>Actinomycetota</taxon>
        <taxon>Actinomycetes</taxon>
        <taxon>Kitasatosporales</taxon>
        <taxon>Streptomycetaceae</taxon>
        <taxon>Streptomyces</taxon>
    </lineage>
</organism>
<dbReference type="PANTHER" id="PTHR43392:SF2">
    <property type="entry name" value="AAA-TYPE ATPASE FAMILY PROTEIN _ ANKYRIN REPEAT FAMILY PROTEIN"/>
    <property type="match status" value="1"/>
</dbReference>
<dbReference type="GO" id="GO:0016887">
    <property type="term" value="F:ATP hydrolysis activity"/>
    <property type="evidence" value="ECO:0007669"/>
    <property type="project" value="InterPro"/>
</dbReference>
<dbReference type="AlphaFoldDB" id="A0A7W9QGT1"/>
<dbReference type="SMART" id="SM00710">
    <property type="entry name" value="PbH1"/>
    <property type="match status" value="16"/>
</dbReference>
<keyword evidence="6" id="KW-1185">Reference proteome</keyword>
<dbReference type="SUPFAM" id="SSF52540">
    <property type="entry name" value="P-loop containing nucleoside triphosphate hydrolases"/>
    <property type="match status" value="2"/>
</dbReference>
<dbReference type="Gene3D" id="3.40.50.300">
    <property type="entry name" value="P-loop containing nucleotide triphosphate hydrolases"/>
    <property type="match status" value="2"/>
</dbReference>
<accession>A0A7W9QGT1</accession>
<dbReference type="EMBL" id="JACHJL010000026">
    <property type="protein sequence ID" value="MBB5939709.1"/>
    <property type="molecule type" value="Genomic_DNA"/>
</dbReference>
<dbReference type="RefSeq" id="WP_184579241.1">
    <property type="nucleotide sequence ID" value="NZ_JACHJL010000026.1"/>
</dbReference>
<evidence type="ECO:0000259" key="4">
    <source>
        <dbReference type="SMART" id="SM00382"/>
    </source>
</evidence>
<name>A0A7W9QGT1_9ACTN</name>
<comment type="similarity">
    <text evidence="1">Belongs to the CbxX/CfxQ family.</text>
</comment>
<evidence type="ECO:0000313" key="5">
    <source>
        <dbReference type="EMBL" id="MBB5939709.1"/>
    </source>
</evidence>
<dbReference type="InterPro" id="IPR027417">
    <property type="entry name" value="P-loop_NTPase"/>
</dbReference>
<dbReference type="PRINTS" id="PR00819">
    <property type="entry name" value="CBXCFQXSUPER"/>
</dbReference>
<dbReference type="PANTHER" id="PTHR43392">
    <property type="entry name" value="AAA-TYPE ATPASE FAMILY PROTEIN / ANKYRIN REPEAT FAMILY PROTEIN"/>
    <property type="match status" value="1"/>
</dbReference>
<dbReference type="Gene3D" id="2.160.20.10">
    <property type="entry name" value="Single-stranded right-handed beta-helix, Pectin lyase-like"/>
    <property type="match status" value="3"/>
</dbReference>
<dbReference type="Pfam" id="PF13229">
    <property type="entry name" value="Beta_helix"/>
    <property type="match status" value="2"/>
</dbReference>
<dbReference type="SMART" id="SM00382">
    <property type="entry name" value="AAA"/>
    <property type="match status" value="2"/>
</dbReference>
<dbReference type="InterPro" id="IPR039448">
    <property type="entry name" value="Beta_helix"/>
</dbReference>
<evidence type="ECO:0000256" key="2">
    <source>
        <dbReference type="ARBA" id="ARBA00022741"/>
    </source>
</evidence>
<dbReference type="Gene3D" id="1.10.8.60">
    <property type="match status" value="2"/>
</dbReference>
<gene>
    <name evidence="5" type="ORF">FHS42_006805</name>
</gene>
<dbReference type="FunFam" id="3.40.50.300:FF:000216">
    <property type="entry name" value="Type VII secretion ATPase EccA"/>
    <property type="match status" value="2"/>
</dbReference>
<sequence length="1100" mass="115332">MSRQMLTVCADQPDSFPTIGDALAKARTGAVIRVRPGRYPENITVRNRVTIVADGERGSVEICPRRGTALVLVADAVMLTDLTLRGGTEDLPVVDAPRGQVAMDGCTVIGSGWTAVLARESGAVAMRDCRVSNPSGAGIVDTAPTGSVIADCVVENLGTSGVVLSEQARTTLRGCRVRDARGNGILASGEARGLIEDCDVSGAEKPAIALEGSSSTRVLRTTVHDTAVGVYVTSASRPTLEEVTVTDTTGPGFALASGADPELLHCRTSRTEGNGLAVTERSRGTFRECEFDTAAAPAIRVLGSSTPTLTDTRVRDCADPAGAVLIEGDSVAEFDRLEVTDAAGTGLLVRSGAHPLIRHARIVSPGGHGVEVIDDGRGQFQNCAIEGAGGAGVRIALGGHPEVRDTTVSGAAEAGIHAARDGMGTLRDCRVHAASASGIVVDGGGELTVLRTQIAEAGAHGVLLAEGARATLTSCQVTGSLGDGIRVDSAEPVSATDCAVRDNRGAGLRQTRVSERLTVEGLISAGNAVPDAWGETLADNLSKGPGARPGTSAARKAPQGPLEELEALVGLADVKHQVLTLVNLNQLAQRRARLGMPAPPMSRHLIFSGPPGTGKTTVARLYGGILAELGVLRSGHLVEVSRADLVAQIIGGTAIKTTEAFNEALGGVLFIDEAYTLLSDGKGSGADFGKEAVDTLLKLMEDHREDVVVIAAGYTDEMGSFLASNPGLASRFTRTIEFANYSVDELVTITESMCEAHRYALDPRTLDALAVHYAQMTRDATFGNGRAARRVFEEMVDRQAHRLSSMADPAESDLSLLLPEDVAEDVGSAQDGAHRSDELLSQLDAMIGLGAVKREVTDLVSLLAAARQRAAAGLPAPKISHHLIFSGPPGTGKTTVARLYAGLLHSLGVLAKGQLVEVARADLVGRYVGHTAQLTKEVFESALGGVLFIDEAYTLTPEGATSDFGKEAVETLLKLMEDHRDDVVVIAAGYTEEMGRFLASNPGLASRFSRTVEFEHYTTDELVSILTRHASDSGYDCAPETLQTLRAHVQALPRDRSFGNARTARGLLDTMMTRQARRLGTMTAPDVTDLRLLLPEDLSA</sequence>
<dbReference type="InterPro" id="IPR006626">
    <property type="entry name" value="PbH1"/>
</dbReference>
<dbReference type="Pfam" id="PF17866">
    <property type="entry name" value="AAA_lid_6"/>
    <property type="match status" value="2"/>
</dbReference>
<dbReference type="InterPro" id="IPR041627">
    <property type="entry name" value="AAA_lid_6"/>
</dbReference>
<feature type="domain" description="AAA+ ATPase" evidence="4">
    <location>
        <begin position="879"/>
        <end position="1018"/>
    </location>
</feature>
<keyword evidence="3" id="KW-0067">ATP-binding</keyword>
<dbReference type="GO" id="GO:0005524">
    <property type="term" value="F:ATP binding"/>
    <property type="evidence" value="ECO:0007669"/>
    <property type="project" value="UniProtKB-KW"/>
</dbReference>